<keyword evidence="5 6" id="KW-0472">Membrane</keyword>
<dbReference type="PANTHER" id="PTHR42948:SF1">
    <property type="entry name" value="TRANSPORTER"/>
    <property type="match status" value="1"/>
</dbReference>
<feature type="transmembrane region" description="Helical" evidence="6">
    <location>
        <begin position="428"/>
        <end position="449"/>
    </location>
</feature>
<feature type="transmembrane region" description="Helical" evidence="6">
    <location>
        <begin position="42"/>
        <end position="66"/>
    </location>
</feature>
<keyword evidence="2" id="KW-0813">Transport</keyword>
<gene>
    <name evidence="7" type="ORF">AW10_02852</name>
</gene>
<evidence type="ECO:0000313" key="8">
    <source>
        <dbReference type="Proteomes" id="UP000021816"/>
    </source>
</evidence>
<dbReference type="PANTHER" id="PTHR42948">
    <property type="entry name" value="TRANSPORTER"/>
    <property type="match status" value="1"/>
</dbReference>
<reference evidence="7 8" key="1">
    <citation type="submission" date="2014-02" db="EMBL/GenBank/DDBJ databases">
        <title>Expanding our view of genomic diversity in Candidatus Accumulibacter clades.</title>
        <authorList>
            <person name="Skennerton C.T."/>
            <person name="Barr J.J."/>
            <person name="Slater F.R."/>
            <person name="Bond P.L."/>
            <person name="Tyson G.W."/>
        </authorList>
    </citation>
    <scope>NUCLEOTIDE SEQUENCE [LARGE SCALE GENOMIC DNA]</scope>
    <source>
        <strain evidence="8">BA-92</strain>
    </source>
</reference>
<feature type="transmembrane region" description="Helical" evidence="6">
    <location>
        <begin position="388"/>
        <end position="407"/>
    </location>
</feature>
<comment type="caution">
    <text evidence="7">The sequence shown here is derived from an EMBL/GenBank/DDBJ whole genome shotgun (WGS) entry which is preliminary data.</text>
</comment>
<dbReference type="Pfam" id="PF00209">
    <property type="entry name" value="SNF"/>
    <property type="match status" value="2"/>
</dbReference>
<feature type="transmembrane region" description="Helical" evidence="6">
    <location>
        <begin position="262"/>
        <end position="281"/>
    </location>
</feature>
<sequence>MNQSSRDGFTSSFGVLVATLGSAVGLGNIWKFPSLTGANGGAGFLLVYLLATLLVGLPVMIVETMLGRAARANAVSAFERVAPRRQWWWKSIGWMGFAAALLILAFYSEVAGWVYAYVFKAMAGQIATTDPQIAGAVFAELVANPLSALFWQWVVLAVTGSIIMFGVAKGIEAVTRKLMPLLFILLLVLCARSLTLPGASAGLQFLFSPDLAKITPAVLLTALGLAFFKLSIGMGCMLTYGSYFRDNQNIPVTATRVMFADLSVSLLAGIAIFPAVFAFGFEPAAGPSLVFMTIPAVFTAMPGGTLFMTLFFILTAIASVGAMLSLLEVPVAILSERYGLGRKRASLTTIGVVAVLGVPAALSASLTSEAKVFAMNPFDLFDFLSSNVLLPLGGILICLFVGWVYGLPEMARQLSNDGALRNRRLVSVVFFLVRFVAPLSIAAVLLHGLKLF</sequence>
<feature type="transmembrane region" description="Helical" evidence="6">
    <location>
        <begin position="87"/>
        <end position="107"/>
    </location>
</feature>
<evidence type="ECO:0000256" key="3">
    <source>
        <dbReference type="ARBA" id="ARBA00022692"/>
    </source>
</evidence>
<dbReference type="InterPro" id="IPR037272">
    <property type="entry name" value="SNS_sf"/>
</dbReference>
<feature type="transmembrane region" description="Helical" evidence="6">
    <location>
        <begin position="347"/>
        <end position="368"/>
    </location>
</feature>
<comment type="subcellular location">
    <subcellularLocation>
        <location evidence="1">Membrane</location>
        <topology evidence="1">Multi-pass membrane protein</topology>
    </subcellularLocation>
</comment>
<feature type="transmembrane region" description="Helical" evidence="6">
    <location>
        <begin position="150"/>
        <end position="168"/>
    </location>
</feature>
<feature type="transmembrane region" description="Helical" evidence="6">
    <location>
        <begin position="301"/>
        <end position="327"/>
    </location>
</feature>
<feature type="transmembrane region" description="Helical" evidence="6">
    <location>
        <begin position="180"/>
        <end position="207"/>
    </location>
</feature>
<protein>
    <submittedName>
        <fullName evidence="7">Na+-dependent transporter of the SNF family protein</fullName>
    </submittedName>
</protein>
<proteinExistence type="predicted"/>
<dbReference type="CDD" id="cd10336">
    <property type="entry name" value="SLC6sbd_Tyt1-Like"/>
    <property type="match status" value="1"/>
</dbReference>
<dbReference type="Proteomes" id="UP000021816">
    <property type="component" value="Unassembled WGS sequence"/>
</dbReference>
<dbReference type="NCBIfam" id="NF037979">
    <property type="entry name" value="Na_transp"/>
    <property type="match status" value="1"/>
</dbReference>
<evidence type="ECO:0000256" key="6">
    <source>
        <dbReference type="SAM" id="Phobius"/>
    </source>
</evidence>
<evidence type="ECO:0000256" key="5">
    <source>
        <dbReference type="ARBA" id="ARBA00023136"/>
    </source>
</evidence>
<dbReference type="InterPro" id="IPR047218">
    <property type="entry name" value="YocR/YhdH-like"/>
</dbReference>
<dbReference type="EMBL" id="JEMX01000066">
    <property type="protein sequence ID" value="EXI78698.1"/>
    <property type="molecule type" value="Genomic_DNA"/>
</dbReference>
<dbReference type="PRINTS" id="PR00176">
    <property type="entry name" value="NANEUSMPORT"/>
</dbReference>
<dbReference type="PROSITE" id="PS50267">
    <property type="entry name" value="NA_NEUROTRAN_SYMP_3"/>
    <property type="match status" value="1"/>
</dbReference>
<keyword evidence="4 6" id="KW-1133">Transmembrane helix</keyword>
<accession>A0A011N7X1</accession>
<dbReference type="SUPFAM" id="SSF161070">
    <property type="entry name" value="SNF-like"/>
    <property type="match status" value="1"/>
</dbReference>
<dbReference type="InterPro" id="IPR000175">
    <property type="entry name" value="Na/ntran_symport"/>
</dbReference>
<dbReference type="STRING" id="1454003.AW10_02852"/>
<name>A0A011N7X1_9PROT</name>
<organism evidence="7 8">
    <name type="scientific">Candidatus Accumulibacter appositus</name>
    <dbReference type="NCBI Taxonomy" id="1454003"/>
    <lineage>
        <taxon>Bacteria</taxon>
        <taxon>Pseudomonadati</taxon>
        <taxon>Pseudomonadota</taxon>
        <taxon>Betaproteobacteria</taxon>
        <taxon>Candidatus Accumulibacter</taxon>
    </lineage>
</organism>
<evidence type="ECO:0000256" key="1">
    <source>
        <dbReference type="ARBA" id="ARBA00004141"/>
    </source>
</evidence>
<evidence type="ECO:0000256" key="4">
    <source>
        <dbReference type="ARBA" id="ARBA00022989"/>
    </source>
</evidence>
<dbReference type="GO" id="GO:0016020">
    <property type="term" value="C:membrane"/>
    <property type="evidence" value="ECO:0007669"/>
    <property type="project" value="UniProtKB-SubCell"/>
</dbReference>
<dbReference type="PATRIC" id="fig|1454003.3.peg.2909"/>
<evidence type="ECO:0000313" key="7">
    <source>
        <dbReference type="EMBL" id="EXI78698.1"/>
    </source>
</evidence>
<feature type="transmembrane region" description="Helical" evidence="6">
    <location>
        <begin position="12"/>
        <end position="30"/>
    </location>
</feature>
<evidence type="ECO:0000256" key="2">
    <source>
        <dbReference type="ARBA" id="ARBA00022448"/>
    </source>
</evidence>
<dbReference type="AlphaFoldDB" id="A0A011N7X1"/>
<feature type="transmembrane region" description="Helical" evidence="6">
    <location>
        <begin position="219"/>
        <end position="241"/>
    </location>
</feature>
<keyword evidence="3 6" id="KW-0812">Transmembrane</keyword>